<feature type="domain" description="Carrier" evidence="1">
    <location>
        <begin position="34"/>
        <end position="108"/>
    </location>
</feature>
<proteinExistence type="predicted"/>
<dbReference type="EMBL" id="JBHSXS010000008">
    <property type="protein sequence ID" value="MFC6881486.1"/>
    <property type="molecule type" value="Genomic_DNA"/>
</dbReference>
<evidence type="ECO:0000259" key="1">
    <source>
        <dbReference type="PROSITE" id="PS50075"/>
    </source>
</evidence>
<dbReference type="Gene3D" id="1.10.1200.10">
    <property type="entry name" value="ACP-like"/>
    <property type="match status" value="1"/>
</dbReference>
<dbReference type="InterPro" id="IPR036736">
    <property type="entry name" value="ACP-like_sf"/>
</dbReference>
<gene>
    <name evidence="2" type="ORF">ACFQKB_17110</name>
</gene>
<dbReference type="Pfam" id="PF00550">
    <property type="entry name" value="PP-binding"/>
    <property type="match status" value="1"/>
</dbReference>
<dbReference type="InterPro" id="IPR009081">
    <property type="entry name" value="PP-bd_ACP"/>
</dbReference>
<evidence type="ECO:0000313" key="2">
    <source>
        <dbReference type="EMBL" id="MFC6881486.1"/>
    </source>
</evidence>
<name>A0ABW2CKP2_9ACTN</name>
<sequence length="108" mass="11743">MGVDEQVTDQGNVNIVAIADFTEAGEAEVRTDGMVADNVEERLIAIVGKTLDRTCTVDDNLFELGAVSIEVLDVLARVREDFGVRVRLRDFYQSPTIRALGNMIGDAG</sequence>
<dbReference type="SUPFAM" id="SSF47336">
    <property type="entry name" value="ACP-like"/>
    <property type="match status" value="1"/>
</dbReference>
<dbReference type="PROSITE" id="PS50075">
    <property type="entry name" value="CARRIER"/>
    <property type="match status" value="1"/>
</dbReference>
<evidence type="ECO:0000313" key="3">
    <source>
        <dbReference type="Proteomes" id="UP001596380"/>
    </source>
</evidence>
<accession>A0ABW2CKP2</accession>
<reference evidence="3" key="1">
    <citation type="journal article" date="2019" name="Int. J. Syst. Evol. Microbiol.">
        <title>The Global Catalogue of Microorganisms (GCM) 10K type strain sequencing project: providing services to taxonomists for standard genome sequencing and annotation.</title>
        <authorList>
            <consortium name="The Broad Institute Genomics Platform"/>
            <consortium name="The Broad Institute Genome Sequencing Center for Infectious Disease"/>
            <person name="Wu L."/>
            <person name="Ma J."/>
        </authorList>
    </citation>
    <scope>NUCLEOTIDE SEQUENCE [LARGE SCALE GENOMIC DNA]</scope>
    <source>
        <strain evidence="3">JCM 3369</strain>
    </source>
</reference>
<dbReference type="Proteomes" id="UP001596380">
    <property type="component" value="Unassembled WGS sequence"/>
</dbReference>
<organism evidence="2 3">
    <name type="scientific">Actinomadura yumaensis</name>
    <dbReference type="NCBI Taxonomy" id="111807"/>
    <lineage>
        <taxon>Bacteria</taxon>
        <taxon>Bacillati</taxon>
        <taxon>Actinomycetota</taxon>
        <taxon>Actinomycetes</taxon>
        <taxon>Streptosporangiales</taxon>
        <taxon>Thermomonosporaceae</taxon>
        <taxon>Actinomadura</taxon>
    </lineage>
</organism>
<protein>
    <submittedName>
        <fullName evidence="2">Phosphopantetheine-binding protein</fullName>
    </submittedName>
</protein>
<dbReference type="RefSeq" id="WP_160822893.1">
    <property type="nucleotide sequence ID" value="NZ_JBHSXE010000001.1"/>
</dbReference>
<comment type="caution">
    <text evidence="2">The sequence shown here is derived from an EMBL/GenBank/DDBJ whole genome shotgun (WGS) entry which is preliminary data.</text>
</comment>
<keyword evidence="3" id="KW-1185">Reference proteome</keyword>